<accession>A0A2M7V6G2</accession>
<feature type="domain" description="HD" evidence="1">
    <location>
        <begin position="4"/>
        <end position="84"/>
    </location>
</feature>
<organism evidence="2 3">
    <name type="scientific">Candidatus Magasanikbacteria bacterium CG_4_10_14_0_2_um_filter_37_12</name>
    <dbReference type="NCBI Taxonomy" id="1974637"/>
    <lineage>
        <taxon>Bacteria</taxon>
        <taxon>Candidatus Magasanikiibacteriota</taxon>
    </lineage>
</organism>
<dbReference type="Gene3D" id="1.10.3210.10">
    <property type="entry name" value="Hypothetical protein af1432"/>
    <property type="match status" value="1"/>
</dbReference>
<dbReference type="EMBL" id="PFPK01000047">
    <property type="protein sequence ID" value="PIZ94260.1"/>
    <property type="molecule type" value="Genomic_DNA"/>
</dbReference>
<evidence type="ECO:0000259" key="1">
    <source>
        <dbReference type="Pfam" id="PF13023"/>
    </source>
</evidence>
<sequence>MTLEKKHIDEDKAIQHILEGISFGDRVYDLWSEFEKQDTQEAKFVHALDKIEGYLQLDERGTDTYIHDVFHADYATEAVQKFDEATQSFPVLGPLLDLVKQELKEKFEKRGVDWVEA</sequence>
<comment type="caution">
    <text evidence="2">The sequence shown here is derived from an EMBL/GenBank/DDBJ whole genome shotgun (WGS) entry which is preliminary data.</text>
</comment>
<evidence type="ECO:0000313" key="2">
    <source>
        <dbReference type="EMBL" id="PIZ94260.1"/>
    </source>
</evidence>
<dbReference type="InterPro" id="IPR006674">
    <property type="entry name" value="HD_domain"/>
</dbReference>
<evidence type="ECO:0000313" key="3">
    <source>
        <dbReference type="Proteomes" id="UP000228568"/>
    </source>
</evidence>
<proteinExistence type="predicted"/>
<dbReference type="Pfam" id="PF13023">
    <property type="entry name" value="HD_3"/>
    <property type="match status" value="1"/>
</dbReference>
<dbReference type="AlphaFoldDB" id="A0A2M7V6G2"/>
<gene>
    <name evidence="2" type="ORF">COX81_04065</name>
</gene>
<protein>
    <recommendedName>
        <fullName evidence="1">HD domain-containing protein</fullName>
    </recommendedName>
</protein>
<reference evidence="3" key="1">
    <citation type="submission" date="2017-09" db="EMBL/GenBank/DDBJ databases">
        <title>Depth-based differentiation of microbial function through sediment-hosted aquifers and enrichment of novel symbionts in the deep terrestrial subsurface.</title>
        <authorList>
            <person name="Probst A.J."/>
            <person name="Ladd B."/>
            <person name="Jarett J.K."/>
            <person name="Geller-Mcgrath D.E."/>
            <person name="Sieber C.M.K."/>
            <person name="Emerson J.B."/>
            <person name="Anantharaman K."/>
            <person name="Thomas B.C."/>
            <person name="Malmstrom R."/>
            <person name="Stieglmeier M."/>
            <person name="Klingl A."/>
            <person name="Woyke T."/>
            <person name="Ryan C.M."/>
            <person name="Banfield J.F."/>
        </authorList>
    </citation>
    <scope>NUCLEOTIDE SEQUENCE [LARGE SCALE GENOMIC DNA]</scope>
</reference>
<dbReference type="SUPFAM" id="SSF109604">
    <property type="entry name" value="HD-domain/PDEase-like"/>
    <property type="match status" value="1"/>
</dbReference>
<dbReference type="Proteomes" id="UP000228568">
    <property type="component" value="Unassembled WGS sequence"/>
</dbReference>
<name>A0A2M7V6G2_9BACT</name>